<evidence type="ECO:0000313" key="2">
    <source>
        <dbReference type="EMBL" id="SDZ24783.1"/>
    </source>
</evidence>
<gene>
    <name evidence="2" type="ORF">SAMN05421504_11175</name>
</gene>
<protein>
    <recommendedName>
        <fullName evidence="4">Sugar lactone lactonase YvrE</fullName>
    </recommendedName>
</protein>
<evidence type="ECO:0000313" key="3">
    <source>
        <dbReference type="Proteomes" id="UP000199515"/>
    </source>
</evidence>
<feature type="chain" id="PRO_5011535943" description="Sugar lactone lactonase YvrE" evidence="1">
    <location>
        <begin position="25"/>
        <end position="301"/>
    </location>
</feature>
<dbReference type="Proteomes" id="UP000199515">
    <property type="component" value="Unassembled WGS sequence"/>
</dbReference>
<organism evidence="2 3">
    <name type="scientific">Amycolatopsis xylanica</name>
    <dbReference type="NCBI Taxonomy" id="589385"/>
    <lineage>
        <taxon>Bacteria</taxon>
        <taxon>Bacillati</taxon>
        <taxon>Actinomycetota</taxon>
        <taxon>Actinomycetes</taxon>
        <taxon>Pseudonocardiales</taxon>
        <taxon>Pseudonocardiaceae</taxon>
        <taxon>Amycolatopsis</taxon>
    </lineage>
</organism>
<dbReference type="STRING" id="589385.SAMN05421504_11175"/>
<dbReference type="InterPro" id="IPR011042">
    <property type="entry name" value="6-blade_b-propeller_TolB-like"/>
</dbReference>
<feature type="signal peptide" evidence="1">
    <location>
        <begin position="1"/>
        <end position="24"/>
    </location>
</feature>
<evidence type="ECO:0000256" key="1">
    <source>
        <dbReference type="SAM" id="SignalP"/>
    </source>
</evidence>
<dbReference type="AlphaFoldDB" id="A0A1H3RGT1"/>
<accession>A0A1H3RGT1</accession>
<keyword evidence="1" id="KW-0732">Signal</keyword>
<dbReference type="OrthoDB" id="504981at2"/>
<dbReference type="Gene3D" id="2.120.10.30">
    <property type="entry name" value="TolB, C-terminal domain"/>
    <property type="match status" value="1"/>
</dbReference>
<evidence type="ECO:0008006" key="4">
    <source>
        <dbReference type="Google" id="ProtNLM"/>
    </source>
</evidence>
<dbReference type="SUPFAM" id="SSF63829">
    <property type="entry name" value="Calcium-dependent phosphotriesterase"/>
    <property type="match status" value="1"/>
</dbReference>
<dbReference type="EMBL" id="FNON01000011">
    <property type="protein sequence ID" value="SDZ24783.1"/>
    <property type="molecule type" value="Genomic_DNA"/>
</dbReference>
<sequence length="301" mass="31224">MRKILAIPLVVSALLLGVSGPAVAATKVIVLPGATSAEGITDAGGGTFYTGDLVAGTIFREDVRKGTAERFIEVPPGTGAAGLDLDRRHDLLFVAGGKDGKAYVYNTRTKAKVADYTFGDPQTTYVNDVAVTPYGAWFTDSYHPQLFFVPVVAGVLGAPRTLALSGPGAGGSPGNFFMNDVIATPSGDTLLVAATTPGKVYTVNPITGVSKEIAGVNAPSVVSLVLEGRRLWAVQLDNTISRWCLDGDLSHGVAAGTIKDDLFDQPVSAAKVGNQLAVINSHIFSGYPPTSPTYEVLMVGA</sequence>
<reference evidence="2 3" key="1">
    <citation type="submission" date="2016-10" db="EMBL/GenBank/DDBJ databases">
        <authorList>
            <person name="de Groot N.N."/>
        </authorList>
    </citation>
    <scope>NUCLEOTIDE SEQUENCE [LARGE SCALE GENOMIC DNA]</scope>
    <source>
        <strain evidence="2 3">CPCC 202699</strain>
    </source>
</reference>
<keyword evidence="3" id="KW-1185">Reference proteome</keyword>
<name>A0A1H3RGT1_9PSEU</name>
<proteinExistence type="predicted"/>